<evidence type="ECO:0000259" key="5">
    <source>
        <dbReference type="PROSITE" id="PS50089"/>
    </source>
</evidence>
<dbReference type="STRING" id="44941.A0A397UUX0"/>
<dbReference type="SMART" id="SM00184">
    <property type="entry name" value="RING"/>
    <property type="match status" value="1"/>
</dbReference>
<dbReference type="PROSITE" id="PS51382">
    <property type="entry name" value="SPX"/>
    <property type="match status" value="1"/>
</dbReference>
<dbReference type="PROSITE" id="PS00518">
    <property type="entry name" value="ZF_RING_1"/>
    <property type="match status" value="1"/>
</dbReference>
<keyword evidence="1" id="KW-0479">Metal-binding</keyword>
<reference evidence="7 8" key="1">
    <citation type="submission" date="2018-06" db="EMBL/GenBank/DDBJ databases">
        <title>Comparative genomics reveals the genomic features of Rhizophagus irregularis, R. cerebriforme, R. diaphanum and Gigaspora rosea, and their symbiotic lifestyle signature.</title>
        <authorList>
            <person name="Morin E."/>
            <person name="San Clemente H."/>
            <person name="Chen E.C.H."/>
            <person name="De La Providencia I."/>
            <person name="Hainaut M."/>
            <person name="Kuo A."/>
            <person name="Kohler A."/>
            <person name="Murat C."/>
            <person name="Tang N."/>
            <person name="Roy S."/>
            <person name="Loubradou J."/>
            <person name="Henrissat B."/>
            <person name="Grigoriev I.V."/>
            <person name="Corradi N."/>
            <person name="Roux C."/>
            <person name="Martin F.M."/>
        </authorList>
    </citation>
    <scope>NUCLEOTIDE SEQUENCE [LARGE SCALE GENOMIC DNA]</scope>
    <source>
        <strain evidence="7 8">DAOM 194757</strain>
    </source>
</reference>
<accession>A0A397UUX0</accession>
<dbReference type="InterPro" id="IPR004331">
    <property type="entry name" value="SPX_dom"/>
</dbReference>
<gene>
    <name evidence="7" type="ORF">C2G38_2098968</name>
</gene>
<keyword evidence="3" id="KW-0862">Zinc</keyword>
<dbReference type="OrthoDB" id="5588846at2759"/>
<dbReference type="Pfam" id="PF00097">
    <property type="entry name" value="zf-C3HC4"/>
    <property type="match status" value="1"/>
</dbReference>
<dbReference type="InterPro" id="IPR017907">
    <property type="entry name" value="Znf_RING_CS"/>
</dbReference>
<keyword evidence="2 4" id="KW-0863">Zinc-finger</keyword>
<dbReference type="PROSITE" id="PS50089">
    <property type="entry name" value="ZF_RING_2"/>
    <property type="match status" value="1"/>
</dbReference>
<evidence type="ECO:0000256" key="2">
    <source>
        <dbReference type="ARBA" id="ARBA00022771"/>
    </source>
</evidence>
<dbReference type="InterPro" id="IPR013083">
    <property type="entry name" value="Znf_RING/FYVE/PHD"/>
</dbReference>
<dbReference type="Proteomes" id="UP000266673">
    <property type="component" value="Unassembled WGS sequence"/>
</dbReference>
<dbReference type="SUPFAM" id="SSF57850">
    <property type="entry name" value="RING/U-box"/>
    <property type="match status" value="1"/>
</dbReference>
<evidence type="ECO:0000259" key="6">
    <source>
        <dbReference type="PROSITE" id="PS51382"/>
    </source>
</evidence>
<sequence length="410" mass="48298">MKFCKTFEDSLGRIPSDWKPFLIKYKTLKKCIKKIVLELNDKGLLQIMADKSQRIEYSFECYKPECTLEDGPVHVRPCIKVCPNCYGQTSKECLYVKTYDSSSSSPVDLPKYDNMALTPLADYETHHMEKSLSQFSSVSRIELEADGEFFVTLLKELYQLNTSPFKKDIYTWRKIFQIYLEYKIFVGNTESDREERNWEFAQSQLTCFIDRIDNSHLVKRLKHPLSKIAYENFVKLNIRLILMKKFQYFNQLATTKLIKKHDKKTSLVSGSMFRDLIEKYFLTENTFKSLCYAMEQLTTIIPQIDDYNCPICLNIAWKPIRLCCSHVFCVRCLVKSVRKGMRNCPICRAKDAVYNADQKNLDMCLMNFLDLYFRLEVHKKQKDDDRERVAEEMEAITGLRIEERQLCALL</sequence>
<dbReference type="PANTHER" id="PTHR23327:SF51">
    <property type="entry name" value="TRANSCRIPTIONAL REGULATOR OF YEAST FORM ADHERENCE 3"/>
    <property type="match status" value="1"/>
</dbReference>
<dbReference type="Gene3D" id="3.30.40.10">
    <property type="entry name" value="Zinc/RING finger domain, C3HC4 (zinc finger)"/>
    <property type="match status" value="1"/>
</dbReference>
<dbReference type="Pfam" id="PF03105">
    <property type="entry name" value="SPX"/>
    <property type="match status" value="1"/>
</dbReference>
<dbReference type="InterPro" id="IPR001841">
    <property type="entry name" value="Znf_RING"/>
</dbReference>
<proteinExistence type="predicted"/>
<evidence type="ECO:0000256" key="4">
    <source>
        <dbReference type="PROSITE-ProRule" id="PRU00175"/>
    </source>
</evidence>
<feature type="domain" description="SPX" evidence="6">
    <location>
        <begin position="1"/>
        <end position="275"/>
    </location>
</feature>
<evidence type="ECO:0000313" key="8">
    <source>
        <dbReference type="Proteomes" id="UP000266673"/>
    </source>
</evidence>
<name>A0A397UUX0_9GLOM</name>
<protein>
    <submittedName>
        <fullName evidence="7">SPX domain-containing protein</fullName>
    </submittedName>
</protein>
<comment type="caution">
    <text evidence="7">The sequence shown here is derived from an EMBL/GenBank/DDBJ whole genome shotgun (WGS) entry which is preliminary data.</text>
</comment>
<dbReference type="AlphaFoldDB" id="A0A397UUX0"/>
<dbReference type="InterPro" id="IPR018957">
    <property type="entry name" value="Znf_C3HC4_RING-type"/>
</dbReference>
<organism evidence="7 8">
    <name type="scientific">Gigaspora rosea</name>
    <dbReference type="NCBI Taxonomy" id="44941"/>
    <lineage>
        <taxon>Eukaryota</taxon>
        <taxon>Fungi</taxon>
        <taxon>Fungi incertae sedis</taxon>
        <taxon>Mucoromycota</taxon>
        <taxon>Glomeromycotina</taxon>
        <taxon>Glomeromycetes</taxon>
        <taxon>Diversisporales</taxon>
        <taxon>Gigasporaceae</taxon>
        <taxon>Gigaspora</taxon>
    </lineage>
</organism>
<evidence type="ECO:0000313" key="7">
    <source>
        <dbReference type="EMBL" id="RIB13168.1"/>
    </source>
</evidence>
<evidence type="ECO:0000256" key="1">
    <source>
        <dbReference type="ARBA" id="ARBA00022723"/>
    </source>
</evidence>
<dbReference type="PANTHER" id="PTHR23327">
    <property type="entry name" value="RING FINGER PROTEIN 127"/>
    <property type="match status" value="1"/>
</dbReference>
<feature type="domain" description="RING-type" evidence="5">
    <location>
        <begin position="309"/>
        <end position="348"/>
    </location>
</feature>
<dbReference type="EMBL" id="QKWP01000949">
    <property type="protein sequence ID" value="RIB13168.1"/>
    <property type="molecule type" value="Genomic_DNA"/>
</dbReference>
<dbReference type="GO" id="GO:0008270">
    <property type="term" value="F:zinc ion binding"/>
    <property type="evidence" value="ECO:0007669"/>
    <property type="project" value="UniProtKB-KW"/>
</dbReference>
<keyword evidence="8" id="KW-1185">Reference proteome</keyword>
<evidence type="ECO:0000256" key="3">
    <source>
        <dbReference type="ARBA" id="ARBA00022833"/>
    </source>
</evidence>